<dbReference type="EMBL" id="FNXF01000021">
    <property type="protein sequence ID" value="SEI11426.1"/>
    <property type="molecule type" value="Genomic_DNA"/>
</dbReference>
<accession>A0A1H6NEY1</accession>
<proteinExistence type="predicted"/>
<keyword evidence="2" id="KW-1185">Reference proteome</keyword>
<evidence type="ECO:0000313" key="1">
    <source>
        <dbReference type="EMBL" id="SEI11426.1"/>
    </source>
</evidence>
<name>A0A1H6NEY1_9GAMM</name>
<sequence length="71" mass="7815">MKKDLIIELSIADRGLPSELAKLHLDTNGQLSTKQLSIIESEISKASDCTICGEFAGFNGEAMCEEHEKFE</sequence>
<dbReference type="RefSeq" id="WP_092796664.1">
    <property type="nucleotide sequence ID" value="NZ_FNXF01000021.1"/>
</dbReference>
<organism evidence="1 2">
    <name type="scientific">Rheinheimera pacifica</name>
    <dbReference type="NCBI Taxonomy" id="173990"/>
    <lineage>
        <taxon>Bacteria</taxon>
        <taxon>Pseudomonadati</taxon>
        <taxon>Pseudomonadota</taxon>
        <taxon>Gammaproteobacteria</taxon>
        <taxon>Chromatiales</taxon>
        <taxon>Chromatiaceae</taxon>
        <taxon>Rheinheimera</taxon>
    </lineage>
</organism>
<gene>
    <name evidence="1" type="ORF">SAMN05660691_03822</name>
</gene>
<dbReference type="Proteomes" id="UP000199371">
    <property type="component" value="Unassembled WGS sequence"/>
</dbReference>
<evidence type="ECO:0000313" key="2">
    <source>
        <dbReference type="Proteomes" id="UP000199371"/>
    </source>
</evidence>
<dbReference type="STRING" id="173990.SAMN05660691_03822"/>
<dbReference type="AlphaFoldDB" id="A0A1H6NEY1"/>
<protein>
    <submittedName>
        <fullName evidence="1">Uncharacterized protein</fullName>
    </submittedName>
</protein>
<reference evidence="2" key="1">
    <citation type="submission" date="2016-10" db="EMBL/GenBank/DDBJ databases">
        <authorList>
            <person name="Varghese N."/>
            <person name="Submissions S."/>
        </authorList>
    </citation>
    <scope>NUCLEOTIDE SEQUENCE [LARGE SCALE GENOMIC DNA]</scope>
    <source>
        <strain evidence="2">DSM 17616</strain>
    </source>
</reference>